<evidence type="ECO:0000313" key="12">
    <source>
        <dbReference type="EMBL" id="AKJ63629.1"/>
    </source>
</evidence>
<keyword evidence="5 10" id="KW-1133">Transmembrane helix</keyword>
<keyword evidence="3" id="KW-0050">Antiport</keyword>
<dbReference type="GO" id="GO:0015297">
    <property type="term" value="F:antiporter activity"/>
    <property type="evidence" value="ECO:0007669"/>
    <property type="project" value="UniProtKB-KW"/>
</dbReference>
<evidence type="ECO:0000256" key="9">
    <source>
        <dbReference type="ARBA" id="ARBA00023201"/>
    </source>
</evidence>
<keyword evidence="9" id="KW-0739">Sodium transport</keyword>
<evidence type="ECO:0000259" key="11">
    <source>
        <dbReference type="Pfam" id="PF00999"/>
    </source>
</evidence>
<dbReference type="InterPro" id="IPR038770">
    <property type="entry name" value="Na+/solute_symporter_sf"/>
</dbReference>
<dbReference type="AlphaFoldDB" id="A0A0G3EHH4"/>
<evidence type="ECO:0000256" key="5">
    <source>
        <dbReference type="ARBA" id="ARBA00022989"/>
    </source>
</evidence>
<evidence type="ECO:0000256" key="6">
    <source>
        <dbReference type="ARBA" id="ARBA00023053"/>
    </source>
</evidence>
<feature type="transmembrane region" description="Helical" evidence="10">
    <location>
        <begin position="316"/>
        <end position="335"/>
    </location>
</feature>
<proteinExistence type="predicted"/>
<accession>A0A0G3EHH4</accession>
<comment type="subcellular location">
    <subcellularLocation>
        <location evidence="1">Membrane</location>
        <topology evidence="1">Multi-pass membrane protein</topology>
    </subcellularLocation>
</comment>
<dbReference type="GO" id="GO:0006814">
    <property type="term" value="P:sodium ion transport"/>
    <property type="evidence" value="ECO:0007669"/>
    <property type="project" value="UniProtKB-KW"/>
</dbReference>
<keyword evidence="4 10" id="KW-0812">Transmembrane</keyword>
<feature type="transmembrane region" description="Helical" evidence="10">
    <location>
        <begin position="271"/>
        <end position="296"/>
    </location>
</feature>
<keyword evidence="13" id="KW-1185">Reference proteome</keyword>
<feature type="transmembrane region" description="Helical" evidence="10">
    <location>
        <begin position="405"/>
        <end position="425"/>
    </location>
</feature>
<evidence type="ECO:0000313" key="13">
    <source>
        <dbReference type="Proteomes" id="UP000035268"/>
    </source>
</evidence>
<dbReference type="GO" id="GO:0016020">
    <property type="term" value="C:membrane"/>
    <property type="evidence" value="ECO:0007669"/>
    <property type="project" value="UniProtKB-SubCell"/>
</dbReference>
<protein>
    <submittedName>
        <fullName evidence="12">K(+)/H(+) antiporter YhaU</fullName>
    </submittedName>
</protein>
<evidence type="ECO:0000256" key="7">
    <source>
        <dbReference type="ARBA" id="ARBA00023065"/>
    </source>
</evidence>
<evidence type="ECO:0000256" key="8">
    <source>
        <dbReference type="ARBA" id="ARBA00023136"/>
    </source>
</evidence>
<evidence type="ECO:0000256" key="2">
    <source>
        <dbReference type="ARBA" id="ARBA00022448"/>
    </source>
</evidence>
<keyword evidence="8 10" id="KW-0472">Membrane</keyword>
<dbReference type="RefSeq" id="WP_201774663.1">
    <property type="nucleotide sequence ID" value="NZ_CP010904.1"/>
</dbReference>
<organism evidence="12 13">
    <name type="scientific">Kiritimatiella glycovorans</name>
    <dbReference type="NCBI Taxonomy" id="1307763"/>
    <lineage>
        <taxon>Bacteria</taxon>
        <taxon>Pseudomonadati</taxon>
        <taxon>Kiritimatiellota</taxon>
        <taxon>Kiritimatiellia</taxon>
        <taxon>Kiritimatiellales</taxon>
        <taxon>Kiritimatiellaceae</taxon>
        <taxon>Kiritimatiella</taxon>
    </lineage>
</organism>
<feature type="transmembrane region" description="Helical" evidence="10">
    <location>
        <begin position="342"/>
        <end position="365"/>
    </location>
</feature>
<reference evidence="12 13" key="2">
    <citation type="journal article" date="2016" name="ISME J.">
        <title>Characterization of the first cultured representative of Verrucomicrobia subdivision 5 indicates the proposal of a novel phylum.</title>
        <authorList>
            <person name="Spring S."/>
            <person name="Bunk B."/>
            <person name="Sproer C."/>
            <person name="Schumann P."/>
            <person name="Rohde M."/>
            <person name="Tindall B.J."/>
            <person name="Klenk H.P."/>
        </authorList>
    </citation>
    <scope>NUCLEOTIDE SEQUENCE [LARGE SCALE GENOMIC DNA]</scope>
    <source>
        <strain evidence="12 13">L21-Fru-AB</strain>
    </source>
</reference>
<feature type="transmembrane region" description="Helical" evidence="10">
    <location>
        <begin position="227"/>
        <end position="251"/>
    </location>
</feature>
<feature type="transmembrane region" description="Helical" evidence="10">
    <location>
        <begin position="162"/>
        <end position="180"/>
    </location>
</feature>
<name>A0A0G3EHH4_9BACT</name>
<sequence>MKVLAQANSWMLAMETPMATGIMEDMMVLVLQLGLIVIAAKLGGYLFQRVLRLPEVLGELAAGMLIGPYALGHLIMLPQHGALFAAPTATMPVSTELYGIATVASIVLLFRSGLETDLSTFMQYAGVGTLVGLGGLIFSFGLGAGCAVWFGVADSWMDPGALFLGAISTATSVGISARILTEKRKIASPEGVTILAGAVLDDVLGIIILAIVVGMTRVARVGGEMSWMAIGWVAVKAMGFWLICTALGLLLARRIGSALKQFRSTEIMVTLAFGLALLVAGLFEMAGLAMIIGAYIMGLTLSRTDLAHELQTQLNGIYRILVPVFFCVMGMLVDFEAMHSLLGFGLVYSLLAVAAKVLGCGIPAWCSRFNWRGALRVGFGMLPRGEVALIVAGIGLSTGAIGPQIFGASVLMTLITTIIAPPALIESFKGPKGVRREIPHTQHEAETIELDFPSPDISDFLCDRFLRSLRREEFFVHRLPTEKLTYQARKEDAAFTITVDGPKLIVNTTAEQRYVARMMLLEEVLSLSDLLEASRQLKSLNDMGNELVDGLF</sequence>
<dbReference type="Proteomes" id="UP000035268">
    <property type="component" value="Chromosome"/>
</dbReference>
<dbReference type="InterPro" id="IPR006153">
    <property type="entry name" value="Cation/H_exchanger_TM"/>
</dbReference>
<evidence type="ECO:0000256" key="4">
    <source>
        <dbReference type="ARBA" id="ARBA00022692"/>
    </source>
</evidence>
<feature type="transmembrane region" description="Helical" evidence="10">
    <location>
        <begin position="56"/>
        <end position="77"/>
    </location>
</feature>
<reference evidence="13" key="1">
    <citation type="submission" date="2015-02" db="EMBL/GenBank/DDBJ databases">
        <title>Description and complete genome sequence of the first cultured representative of the subdivision 5 of the Verrucomicrobia phylum.</title>
        <authorList>
            <person name="Spring S."/>
            <person name="Bunk B."/>
            <person name="Sproer C."/>
            <person name="Klenk H.-P."/>
        </authorList>
    </citation>
    <scope>NUCLEOTIDE SEQUENCE [LARGE SCALE GENOMIC DNA]</scope>
    <source>
        <strain evidence="13">L21-Fru-AB</strain>
    </source>
</reference>
<dbReference type="KEGG" id="vbl:L21SP4_00348"/>
<feature type="domain" description="Cation/H+ exchanger transmembrane" evidence="11">
    <location>
        <begin position="39"/>
        <end position="422"/>
    </location>
</feature>
<evidence type="ECO:0000256" key="3">
    <source>
        <dbReference type="ARBA" id="ARBA00022449"/>
    </source>
</evidence>
<keyword evidence="7" id="KW-0406">Ion transport</keyword>
<feature type="transmembrane region" description="Helical" evidence="10">
    <location>
        <begin position="126"/>
        <end position="150"/>
    </location>
</feature>
<feature type="transmembrane region" description="Helical" evidence="10">
    <location>
        <begin position="97"/>
        <end position="114"/>
    </location>
</feature>
<evidence type="ECO:0000256" key="10">
    <source>
        <dbReference type="SAM" id="Phobius"/>
    </source>
</evidence>
<dbReference type="Gene3D" id="1.20.1530.20">
    <property type="match status" value="1"/>
</dbReference>
<evidence type="ECO:0000256" key="1">
    <source>
        <dbReference type="ARBA" id="ARBA00004141"/>
    </source>
</evidence>
<feature type="transmembrane region" description="Helical" evidence="10">
    <location>
        <begin position="192"/>
        <end position="215"/>
    </location>
</feature>
<feature type="transmembrane region" description="Helical" evidence="10">
    <location>
        <begin position="26"/>
        <end position="47"/>
    </location>
</feature>
<dbReference type="STRING" id="1307763.L21SP4_00348"/>
<dbReference type="PANTHER" id="PTHR43562:SF3">
    <property type="entry name" value="SODIUM ION_PROTON EXCHANGER (EUROFUNG)"/>
    <property type="match status" value="1"/>
</dbReference>
<dbReference type="Pfam" id="PF00999">
    <property type="entry name" value="Na_H_Exchanger"/>
    <property type="match status" value="1"/>
</dbReference>
<gene>
    <name evidence="12" type="primary">yhaU</name>
    <name evidence="12" type="ORF">L21SP4_00348</name>
</gene>
<dbReference type="GO" id="GO:1902600">
    <property type="term" value="P:proton transmembrane transport"/>
    <property type="evidence" value="ECO:0007669"/>
    <property type="project" value="InterPro"/>
</dbReference>
<keyword evidence="2" id="KW-0813">Transport</keyword>
<keyword evidence="6" id="KW-0915">Sodium</keyword>
<dbReference type="EMBL" id="CP010904">
    <property type="protein sequence ID" value="AKJ63629.1"/>
    <property type="molecule type" value="Genomic_DNA"/>
</dbReference>
<dbReference type="PANTHER" id="PTHR43562">
    <property type="entry name" value="NAPA-TYPE SODIUM/HYDROGEN ANTIPORTER"/>
    <property type="match status" value="1"/>
</dbReference>